<evidence type="ECO:0000256" key="4">
    <source>
        <dbReference type="PROSITE-ProRule" id="PRU01343"/>
    </source>
</evidence>
<dbReference type="Pfam" id="PF06839">
    <property type="entry name" value="Zn_ribbon_GRF"/>
    <property type="match status" value="1"/>
</dbReference>
<dbReference type="EMBL" id="KQ124481">
    <property type="protein sequence ID" value="KMS64727.1"/>
    <property type="molecule type" value="Genomic_DNA"/>
</dbReference>
<organism evidence="7 8">
    <name type="scientific">Beta vulgaris subsp. vulgaris</name>
    <name type="common">Beet</name>
    <dbReference type="NCBI Taxonomy" id="3555"/>
    <lineage>
        <taxon>Eukaryota</taxon>
        <taxon>Viridiplantae</taxon>
        <taxon>Streptophyta</taxon>
        <taxon>Embryophyta</taxon>
        <taxon>Tracheophyta</taxon>
        <taxon>Spermatophyta</taxon>
        <taxon>Magnoliopsida</taxon>
        <taxon>eudicotyledons</taxon>
        <taxon>Gunneridae</taxon>
        <taxon>Pentapetalae</taxon>
        <taxon>Caryophyllales</taxon>
        <taxon>Chenopodiaceae</taxon>
        <taxon>Betoideae</taxon>
        <taxon>Beta</taxon>
    </lineage>
</organism>
<evidence type="ECO:0000256" key="5">
    <source>
        <dbReference type="SAM" id="MobiDB-lite"/>
    </source>
</evidence>
<dbReference type="Gramene" id="KMS64727">
    <property type="protein sequence ID" value="KMS64727"/>
    <property type="gene ID" value="BVRB_017310"/>
</dbReference>
<reference evidence="7 8" key="1">
    <citation type="journal article" date="2014" name="Nature">
        <title>The genome of the recently domesticated crop plant sugar beet (Beta vulgaris).</title>
        <authorList>
            <person name="Dohm J.C."/>
            <person name="Minoche A.E."/>
            <person name="Holtgrawe D."/>
            <person name="Capella-Gutierrez S."/>
            <person name="Zakrzewski F."/>
            <person name="Tafer H."/>
            <person name="Rupp O."/>
            <person name="Sorensen T.R."/>
            <person name="Stracke R."/>
            <person name="Reinhardt R."/>
            <person name="Goesmann A."/>
            <person name="Kraft T."/>
            <person name="Schulz B."/>
            <person name="Stadler P.F."/>
            <person name="Schmidt T."/>
            <person name="Gabaldon T."/>
            <person name="Lehrach H."/>
            <person name="Weisshaar B."/>
            <person name="Himmelbauer H."/>
        </authorList>
    </citation>
    <scope>NUCLEOTIDE SEQUENCE [LARGE SCALE GENOMIC DNA]</scope>
    <source>
        <tissue evidence="7">Taproot</tissue>
    </source>
</reference>
<evidence type="ECO:0000313" key="7">
    <source>
        <dbReference type="EMBL" id="KMS64727.1"/>
    </source>
</evidence>
<keyword evidence="8" id="KW-1185">Reference proteome</keyword>
<evidence type="ECO:0000256" key="2">
    <source>
        <dbReference type="ARBA" id="ARBA00022771"/>
    </source>
</evidence>
<evidence type="ECO:0000313" key="8">
    <source>
        <dbReference type="Proteomes" id="UP000035740"/>
    </source>
</evidence>
<dbReference type="Proteomes" id="UP000035740">
    <property type="component" value="Unassembled WGS sequence"/>
</dbReference>
<name>A0A0J7YM62_BETVV</name>
<feature type="domain" description="GRF-type" evidence="6">
    <location>
        <begin position="26"/>
        <end position="54"/>
    </location>
</feature>
<feature type="compositionally biased region" description="Low complexity" evidence="5">
    <location>
        <begin position="7"/>
        <end position="18"/>
    </location>
</feature>
<evidence type="ECO:0000259" key="6">
    <source>
        <dbReference type="PROSITE" id="PS51999"/>
    </source>
</evidence>
<dbReference type="PROSITE" id="PS51999">
    <property type="entry name" value="ZF_GRF"/>
    <property type="match status" value="1"/>
</dbReference>
<dbReference type="InterPro" id="IPR010666">
    <property type="entry name" value="Znf_GRF"/>
</dbReference>
<protein>
    <recommendedName>
        <fullName evidence="6">GRF-type domain-containing protein</fullName>
    </recommendedName>
</protein>
<feature type="non-terminal residue" evidence="7">
    <location>
        <position position="54"/>
    </location>
</feature>
<sequence>MSARKATSFGSGSSSTSRRGNREVKCNCGNDVVIRTVKNGPNSGSKFYGCPLWP</sequence>
<dbReference type="OMA" id="REVKCNC"/>
<keyword evidence="2 4" id="KW-0863">Zinc-finger</keyword>
<feature type="region of interest" description="Disordered" evidence="5">
    <location>
        <begin position="1"/>
        <end position="24"/>
    </location>
</feature>
<proteinExistence type="predicted"/>
<gene>
    <name evidence="7" type="ORF">BVRB_017310</name>
</gene>
<evidence type="ECO:0000256" key="1">
    <source>
        <dbReference type="ARBA" id="ARBA00022723"/>
    </source>
</evidence>
<dbReference type="GO" id="GO:0008270">
    <property type="term" value="F:zinc ion binding"/>
    <property type="evidence" value="ECO:0007669"/>
    <property type="project" value="UniProtKB-KW"/>
</dbReference>
<keyword evidence="1" id="KW-0479">Metal-binding</keyword>
<evidence type="ECO:0000256" key="3">
    <source>
        <dbReference type="ARBA" id="ARBA00022833"/>
    </source>
</evidence>
<keyword evidence="3" id="KW-0862">Zinc</keyword>
<accession>A0A0J7YM62</accession>
<dbReference type="AlphaFoldDB" id="A0A0J7YM62"/>
<dbReference type="OrthoDB" id="1751720at2759"/>